<feature type="compositionally biased region" description="Polar residues" evidence="1">
    <location>
        <begin position="51"/>
        <end position="62"/>
    </location>
</feature>
<dbReference type="OrthoDB" id="5420711at2759"/>
<dbReference type="PANTHER" id="PTHR38790:SF4">
    <property type="entry name" value="2EXR DOMAIN-CONTAINING PROTEIN"/>
    <property type="match status" value="1"/>
</dbReference>
<reference evidence="2 3" key="1">
    <citation type="submission" date="2017-03" db="EMBL/GenBank/DDBJ databases">
        <title>Genomes of endolithic fungi from Antarctica.</title>
        <authorList>
            <person name="Coleine C."/>
            <person name="Masonjones S."/>
            <person name="Stajich J.E."/>
        </authorList>
    </citation>
    <scope>NUCLEOTIDE SEQUENCE [LARGE SCALE GENOMIC DNA]</scope>
    <source>
        <strain evidence="2 3">CCFEE 5184</strain>
    </source>
</reference>
<proteinExistence type="predicted"/>
<dbReference type="PANTHER" id="PTHR38790">
    <property type="entry name" value="2EXR DOMAIN-CONTAINING PROTEIN-RELATED"/>
    <property type="match status" value="1"/>
</dbReference>
<dbReference type="AlphaFoldDB" id="A0A4U0XT83"/>
<accession>A0A4U0XT83</accession>
<sequence>MAKHKRSPLRNAITPKSLDYPSAKTTLAPATANRRKSGTQRAHEKHRYDLENTQTPPTSSPTLADRFHALPSELRTRIFSLLLVRPAKWDIPHSPSCALRTSNADITPTPNSTEVYFLCQNCYPTNSNDHRWTLNGRWETHTFVSPWRSKYAPPQLNPYVCTKCYDERWRACPRSRSLSCLCARRSDLDVLLVCHRWHEEAGEAFYRGNTFCFEDTSALAGFVANTRPRWCDAVTRISLMAWSAGDDDDDERQVVETLEPKTAFLLRQALPSLAFVELDARCLTDVKSVRVLLRAGLVHRRVAIRFVVRGPQRCIPGTQGGTEYPWPQIEDRTLLRGGFPEEVARAMKGERRAWMKAGGKKSGRLAVEAACEEFRQVLVGVEGELVKGGGVGMGLLEMRSSIRDNGFAEKEKVVRVMSAEELSEEMVGEGLVSDVAGEESVSVGEVPEALGDAL</sequence>
<evidence type="ECO:0000313" key="2">
    <source>
        <dbReference type="EMBL" id="TKA79686.1"/>
    </source>
</evidence>
<evidence type="ECO:0000256" key="1">
    <source>
        <dbReference type="SAM" id="MobiDB-lite"/>
    </source>
</evidence>
<dbReference type="STRING" id="329884.A0A4U0XT83"/>
<dbReference type="Proteomes" id="UP000309340">
    <property type="component" value="Unassembled WGS sequence"/>
</dbReference>
<name>A0A4U0XT83_9PEZI</name>
<feature type="region of interest" description="Disordered" evidence="1">
    <location>
        <begin position="1"/>
        <end position="64"/>
    </location>
</feature>
<protein>
    <submittedName>
        <fullName evidence="2">Uncharacterized protein</fullName>
    </submittedName>
</protein>
<keyword evidence="3" id="KW-1185">Reference proteome</keyword>
<dbReference type="EMBL" id="NAJQ01000084">
    <property type="protein sequence ID" value="TKA79686.1"/>
    <property type="molecule type" value="Genomic_DNA"/>
</dbReference>
<gene>
    <name evidence="2" type="ORF">B0A55_04074</name>
</gene>
<evidence type="ECO:0000313" key="3">
    <source>
        <dbReference type="Proteomes" id="UP000309340"/>
    </source>
</evidence>
<comment type="caution">
    <text evidence="2">The sequence shown here is derived from an EMBL/GenBank/DDBJ whole genome shotgun (WGS) entry which is preliminary data.</text>
</comment>
<organism evidence="2 3">
    <name type="scientific">Friedmanniomyces simplex</name>
    <dbReference type="NCBI Taxonomy" id="329884"/>
    <lineage>
        <taxon>Eukaryota</taxon>
        <taxon>Fungi</taxon>
        <taxon>Dikarya</taxon>
        <taxon>Ascomycota</taxon>
        <taxon>Pezizomycotina</taxon>
        <taxon>Dothideomycetes</taxon>
        <taxon>Dothideomycetidae</taxon>
        <taxon>Mycosphaerellales</taxon>
        <taxon>Teratosphaeriaceae</taxon>
        <taxon>Friedmanniomyces</taxon>
    </lineage>
</organism>